<feature type="active site" description="Nucleophile" evidence="16">
    <location>
        <position position="428"/>
    </location>
</feature>
<evidence type="ECO:0000256" key="9">
    <source>
        <dbReference type="ARBA" id="ARBA00022827"/>
    </source>
</evidence>
<feature type="chain" id="PRO_5002430510" description="Endoplasmic reticulum oxidoreductin 1" evidence="19">
    <location>
        <begin position="29"/>
        <end position="588"/>
    </location>
</feature>
<feature type="binding site" evidence="17">
    <location>
        <position position="214"/>
    </location>
    <ligand>
        <name>FAD</name>
        <dbReference type="ChEBI" id="CHEBI:57692"/>
    </ligand>
</feature>
<comment type="subunit">
    <text evidence="4">May function both as a monomer and a homodimer.</text>
</comment>
<dbReference type="AlphaFoldDB" id="A0A0E9NN59"/>
<evidence type="ECO:0000256" key="12">
    <source>
        <dbReference type="ARBA" id="ARBA00023136"/>
    </source>
</evidence>
<evidence type="ECO:0000256" key="4">
    <source>
        <dbReference type="ARBA" id="ARBA00011802"/>
    </source>
</evidence>
<dbReference type="PANTHER" id="PTHR12613">
    <property type="entry name" value="ERO1-RELATED"/>
    <property type="match status" value="1"/>
</dbReference>
<keyword evidence="21" id="KW-1185">Reference proteome</keyword>
<keyword evidence="10" id="KW-0249">Electron transport</keyword>
<organism evidence="20 21">
    <name type="scientific">Saitoella complicata (strain BCRC 22490 / CBS 7301 / JCM 7358 / NBRC 10748 / NRRL Y-17804)</name>
    <dbReference type="NCBI Taxonomy" id="698492"/>
    <lineage>
        <taxon>Eukaryota</taxon>
        <taxon>Fungi</taxon>
        <taxon>Dikarya</taxon>
        <taxon>Ascomycota</taxon>
        <taxon>Taphrinomycotina</taxon>
        <taxon>Taphrinomycotina incertae sedis</taxon>
        <taxon>Saitoella</taxon>
    </lineage>
</organism>
<comment type="subcellular location">
    <subcellularLocation>
        <location evidence="2">Endoplasmic reticulum membrane</location>
        <topology evidence="2">Peripheral membrane protein</topology>
        <orientation evidence="2">Lumenal side</orientation>
    </subcellularLocation>
</comment>
<evidence type="ECO:0000256" key="1">
    <source>
        <dbReference type="ARBA" id="ARBA00001974"/>
    </source>
</evidence>
<evidence type="ECO:0000256" key="15">
    <source>
        <dbReference type="ARBA" id="ARBA00023284"/>
    </source>
</evidence>
<keyword evidence="9 17" id="KW-0274">FAD</keyword>
<dbReference type="EMBL" id="BACD03000043">
    <property type="protein sequence ID" value="GAO51238.1"/>
    <property type="molecule type" value="Genomic_DNA"/>
</dbReference>
<evidence type="ECO:0000256" key="7">
    <source>
        <dbReference type="ARBA" id="ARBA00022729"/>
    </source>
</evidence>
<feature type="binding site" evidence="17">
    <location>
        <position position="299"/>
    </location>
    <ligand>
        <name>FAD</name>
        <dbReference type="ChEBI" id="CHEBI:57692"/>
    </ligand>
</feature>
<dbReference type="PIRSF" id="PIRSF017205">
    <property type="entry name" value="ERO1"/>
    <property type="match status" value="1"/>
</dbReference>
<keyword evidence="14" id="KW-0325">Glycoprotein</keyword>
<comment type="cofactor">
    <cofactor evidence="1 17">
        <name>FAD</name>
        <dbReference type="ChEBI" id="CHEBI:57692"/>
    </cofactor>
</comment>
<protein>
    <recommendedName>
        <fullName evidence="22">Endoplasmic reticulum oxidoreductin 1</fullName>
    </recommendedName>
</protein>
<feature type="disulfide bond" description="Redox-active" evidence="18">
    <location>
        <begin position="428"/>
        <end position="431"/>
    </location>
</feature>
<comment type="similarity">
    <text evidence="3">Belongs to the EROs family.</text>
</comment>
<reference evidence="20 21" key="1">
    <citation type="journal article" date="2011" name="J. Gen. Appl. Microbiol.">
        <title>Draft genome sequencing of the enigmatic yeast Saitoella complicata.</title>
        <authorList>
            <person name="Nishida H."/>
            <person name="Hamamoto M."/>
            <person name="Sugiyama J."/>
        </authorList>
    </citation>
    <scope>NUCLEOTIDE SEQUENCE [LARGE SCALE GENOMIC DNA]</scope>
    <source>
        <strain evidence="20 21">NRRL Y-17804</strain>
    </source>
</reference>
<keyword evidence="15" id="KW-0676">Redox-active center</keyword>
<dbReference type="InterPro" id="IPR037192">
    <property type="entry name" value="ERO1-like_sf"/>
</dbReference>
<evidence type="ECO:0000256" key="8">
    <source>
        <dbReference type="ARBA" id="ARBA00022824"/>
    </source>
</evidence>
<evidence type="ECO:0000256" key="2">
    <source>
        <dbReference type="ARBA" id="ARBA00004367"/>
    </source>
</evidence>
<name>A0A0E9NN59_SAICN</name>
<dbReference type="GO" id="GO:0034975">
    <property type="term" value="P:protein folding in endoplasmic reticulum"/>
    <property type="evidence" value="ECO:0007669"/>
    <property type="project" value="InterPro"/>
</dbReference>
<dbReference type="STRING" id="698492.A0A0E9NN59"/>
<evidence type="ECO:0000256" key="17">
    <source>
        <dbReference type="PIRSR" id="PIRSR017205-2"/>
    </source>
</evidence>
<evidence type="ECO:0000256" key="3">
    <source>
        <dbReference type="ARBA" id="ARBA00008277"/>
    </source>
</evidence>
<feature type="disulfide bond" description="Redox-active" evidence="18">
    <location>
        <begin position="97"/>
        <end position="102"/>
    </location>
</feature>
<reference evidence="20 21" key="2">
    <citation type="journal article" date="2014" name="J. Gen. Appl. Microbiol.">
        <title>The early diverging ascomycetous budding yeast Saitoella complicata has three histone deacetylases belonging to the Clr6, Hos2, and Rpd3 lineages.</title>
        <authorList>
            <person name="Nishida H."/>
            <person name="Matsumoto T."/>
            <person name="Kondo S."/>
            <person name="Hamamoto M."/>
            <person name="Yoshikawa H."/>
        </authorList>
    </citation>
    <scope>NUCLEOTIDE SEQUENCE [LARGE SCALE GENOMIC DNA]</scope>
    <source>
        <strain evidence="20 21">NRRL Y-17804</strain>
    </source>
</reference>
<proteinExistence type="inferred from homology"/>
<keyword evidence="12" id="KW-0472">Membrane</keyword>
<feature type="binding site" evidence="17">
    <location>
        <position position="296"/>
    </location>
    <ligand>
        <name>FAD</name>
        <dbReference type="ChEBI" id="CHEBI:57692"/>
    </ligand>
</feature>
<evidence type="ECO:0000256" key="5">
    <source>
        <dbReference type="ARBA" id="ARBA00022448"/>
    </source>
</evidence>
<keyword evidence="7 19" id="KW-0732">Signal</keyword>
<dbReference type="Pfam" id="PF04137">
    <property type="entry name" value="ERO1"/>
    <property type="match status" value="1"/>
</dbReference>
<evidence type="ECO:0000256" key="18">
    <source>
        <dbReference type="PIRSR" id="PIRSR017205-3"/>
    </source>
</evidence>
<feature type="active site" evidence="16">
    <location>
        <position position="431"/>
    </location>
</feature>
<feature type="binding site" evidence="17">
    <location>
        <position position="203"/>
    </location>
    <ligand>
        <name>FAD</name>
        <dbReference type="ChEBI" id="CHEBI:57692"/>
    </ligand>
</feature>
<evidence type="ECO:0000256" key="6">
    <source>
        <dbReference type="ARBA" id="ARBA00022630"/>
    </source>
</evidence>
<dbReference type="InterPro" id="IPR007266">
    <property type="entry name" value="Ero1"/>
</dbReference>
<sequence>MVNAYNALASALAAFALLSSTPRTYVSGFSFHNESSCPPKGEIPDACGASFTSVDTVNTNIAPLIHDLTTHTDFFGYYRLNLYEAKCPWISDHNALCGNRACAVETIDDEDDVPEVWRMRSLGKLEGPSARHAPVRDANTATGAREGNEYKPLGGALGPSVAEPCVVQEDGLCDRDYCIPEDEEAGSSDAVYVSLVNNPERFTGYGGPHAHSIWRAIYHENCFPSHLGRHTGCEEHEHEGEGGTGGFPGSGLGQVVMEYSKHKVARDEDDGEASREALIEEQDVCLEKRVFYRVISGMHASISTHLCWEYLDQMTGEWYPNLRCFEKRVANHTDRIENLYFNYVLVARAIAKLEKYLDTYTYCGTDSAQSSLTKEKVDKLVTAVAEAPIRFDESIMFDPRVDSSALALKEDFRTRFQNVSRLMDCVGCDKCRLWGKLQTAGYGTALKILFEYDDDESTPQPSVGSVGGLRRTELVALFNTFGRLSRSVEAVDGFRRLKRRELGLPEDEVVYIEPARDSRKKSVSTNTTEKKTVIPSWAEVKEEVRIEFHNVEEALRHIVRGWVKLPVNLWKRLIYGGEASEYFSHVEL</sequence>
<keyword evidence="5" id="KW-0813">Transport</keyword>
<keyword evidence="11" id="KW-0560">Oxidoreductase</keyword>
<feature type="binding site" evidence="17">
    <location>
        <position position="201"/>
    </location>
    <ligand>
        <name>FAD</name>
        <dbReference type="ChEBI" id="CHEBI:57692"/>
    </ligand>
</feature>
<evidence type="ECO:0000256" key="19">
    <source>
        <dbReference type="SAM" id="SignalP"/>
    </source>
</evidence>
<evidence type="ECO:0000256" key="14">
    <source>
        <dbReference type="ARBA" id="ARBA00023180"/>
    </source>
</evidence>
<gene>
    <name evidence="20" type="ORF">G7K_5346-t1</name>
</gene>
<dbReference type="GO" id="GO:0005789">
    <property type="term" value="C:endoplasmic reticulum membrane"/>
    <property type="evidence" value="ECO:0007669"/>
    <property type="project" value="UniProtKB-SubCell"/>
</dbReference>
<keyword evidence="8" id="KW-0256">Endoplasmic reticulum</keyword>
<dbReference type="OMA" id="CYKDRLH"/>
<dbReference type="SUPFAM" id="SSF110019">
    <property type="entry name" value="ERO1-like"/>
    <property type="match status" value="1"/>
</dbReference>
<dbReference type="GO" id="GO:0015035">
    <property type="term" value="F:protein-disulfide reductase activity"/>
    <property type="evidence" value="ECO:0007669"/>
    <property type="project" value="InterPro"/>
</dbReference>
<evidence type="ECO:0000256" key="11">
    <source>
        <dbReference type="ARBA" id="ARBA00023002"/>
    </source>
</evidence>
<dbReference type="GO" id="GO:0016972">
    <property type="term" value="F:thiol oxidase activity"/>
    <property type="evidence" value="ECO:0007669"/>
    <property type="project" value="InterPro"/>
</dbReference>
<feature type="signal peptide" evidence="19">
    <location>
        <begin position="1"/>
        <end position="28"/>
    </location>
</feature>
<evidence type="ECO:0008006" key="22">
    <source>
        <dbReference type="Google" id="ProtNLM"/>
    </source>
</evidence>
<evidence type="ECO:0000256" key="16">
    <source>
        <dbReference type="PIRSR" id="PIRSR017205-1"/>
    </source>
</evidence>
<reference evidence="20 21" key="3">
    <citation type="journal article" date="2015" name="Genome Announc.">
        <title>Draft Genome Sequence of the Archiascomycetous Yeast Saitoella complicata.</title>
        <authorList>
            <person name="Yamauchi K."/>
            <person name="Kondo S."/>
            <person name="Hamamoto M."/>
            <person name="Takahashi Y."/>
            <person name="Ogura Y."/>
            <person name="Hayashi T."/>
            <person name="Nishida H."/>
        </authorList>
    </citation>
    <scope>NUCLEOTIDE SEQUENCE [LARGE SCALE GENOMIC DNA]</scope>
    <source>
        <strain evidence="20 21">NRRL Y-17804</strain>
    </source>
</reference>
<dbReference type="PANTHER" id="PTHR12613:SF0">
    <property type="entry name" value="ERO1-LIKE PROTEIN"/>
    <property type="match status" value="1"/>
</dbReference>
<dbReference type="Proteomes" id="UP000033140">
    <property type="component" value="Unassembled WGS sequence"/>
</dbReference>
<keyword evidence="13 18" id="KW-1015">Disulfide bond</keyword>
<feature type="binding site" evidence="17">
    <location>
        <position position="328"/>
    </location>
    <ligand>
        <name>FAD</name>
        <dbReference type="ChEBI" id="CHEBI:57692"/>
    </ligand>
</feature>
<keyword evidence="6" id="KW-0285">Flavoprotein</keyword>
<evidence type="ECO:0000256" key="10">
    <source>
        <dbReference type="ARBA" id="ARBA00022982"/>
    </source>
</evidence>
<comment type="caution">
    <text evidence="20">The sequence shown here is derived from an EMBL/GenBank/DDBJ whole genome shotgun (WGS) entry which is preliminary data.</text>
</comment>
<evidence type="ECO:0000313" key="20">
    <source>
        <dbReference type="EMBL" id="GAO51238.1"/>
    </source>
</evidence>
<evidence type="ECO:0000256" key="13">
    <source>
        <dbReference type="ARBA" id="ARBA00023157"/>
    </source>
</evidence>
<dbReference type="GO" id="GO:0071949">
    <property type="term" value="F:FAD binding"/>
    <property type="evidence" value="ECO:0007669"/>
    <property type="project" value="InterPro"/>
</dbReference>
<accession>A0A0E9NN59</accession>
<evidence type="ECO:0000313" key="21">
    <source>
        <dbReference type="Proteomes" id="UP000033140"/>
    </source>
</evidence>